<organism evidence="1 2">
    <name type="scientific">Paenibacillus montanisoli</name>
    <dbReference type="NCBI Taxonomy" id="2081970"/>
    <lineage>
        <taxon>Bacteria</taxon>
        <taxon>Bacillati</taxon>
        <taxon>Bacillota</taxon>
        <taxon>Bacilli</taxon>
        <taxon>Bacillales</taxon>
        <taxon>Paenibacillaceae</taxon>
        <taxon>Paenibacillus</taxon>
    </lineage>
</organism>
<keyword evidence="2" id="KW-1185">Reference proteome</keyword>
<accession>A0A328U065</accession>
<proteinExistence type="predicted"/>
<dbReference type="OrthoDB" id="2066452at2"/>
<name>A0A328U065_9BACL</name>
<dbReference type="RefSeq" id="WP_112885507.1">
    <property type="nucleotide sequence ID" value="NZ_QLUW01000007.1"/>
</dbReference>
<gene>
    <name evidence="1" type="ORF">DL346_27030</name>
</gene>
<evidence type="ECO:0000313" key="1">
    <source>
        <dbReference type="EMBL" id="RAP73366.1"/>
    </source>
</evidence>
<evidence type="ECO:0008006" key="3">
    <source>
        <dbReference type="Google" id="ProtNLM"/>
    </source>
</evidence>
<dbReference type="AlphaFoldDB" id="A0A328U065"/>
<dbReference type="Proteomes" id="UP000249260">
    <property type="component" value="Unassembled WGS sequence"/>
</dbReference>
<protein>
    <recommendedName>
        <fullName evidence="3">Butirosin biosynthesis protein H N-terminal domain-containing protein</fullName>
    </recommendedName>
</protein>
<sequence length="336" mass="38911">MTTNQSNNLLPNTHPLCTWHFGENYPFNACMKLIMEYVEPNEIYSYSFFAGISGDNFVQVYGHNDDHYHDCVSVVWDGPEFIKYVFDEIDYEHTYVTAAQIAANKGKYIETVKAYINKGTPVLIKNAMPGNTNFQVFVGYEENGKILLFLDGDTPESFKLNTEEEILQDWIFIGAKKKESDFAAIYKNAFSRIAELLASPDNYNCSYGPKAFRDWADDIENGRFEGMTHEQFDQWKHYTVYICNLSTNFCGISFDFLKKAKEAVPELSSLHEEYFRMMKQSEKIIETLQNIEGNFNVTLSALQDNERRAAIAKELRKYSPMYEDFEKLLQEKLAEV</sequence>
<reference evidence="1 2" key="1">
    <citation type="submission" date="2018-06" db="EMBL/GenBank/DDBJ databases">
        <title>Paenibacillus montanisoli sp. nov., isolated from mountain area soil.</title>
        <authorList>
            <person name="Wu M."/>
        </authorList>
    </citation>
    <scope>NUCLEOTIDE SEQUENCE [LARGE SCALE GENOMIC DNA]</scope>
    <source>
        <strain evidence="1 2">RA17</strain>
    </source>
</reference>
<comment type="caution">
    <text evidence="1">The sequence shown here is derived from an EMBL/GenBank/DDBJ whole genome shotgun (WGS) entry which is preliminary data.</text>
</comment>
<evidence type="ECO:0000313" key="2">
    <source>
        <dbReference type="Proteomes" id="UP000249260"/>
    </source>
</evidence>
<dbReference type="EMBL" id="QLUW01000007">
    <property type="protein sequence ID" value="RAP73366.1"/>
    <property type="molecule type" value="Genomic_DNA"/>
</dbReference>